<evidence type="ECO:0000256" key="2">
    <source>
        <dbReference type="PROSITE-ProRule" id="PRU00235"/>
    </source>
</evidence>
<feature type="repeat" description="RCC1" evidence="2">
    <location>
        <begin position="167"/>
        <end position="230"/>
    </location>
</feature>
<dbReference type="InterPro" id="IPR009091">
    <property type="entry name" value="RCC1/BLIP-II"/>
</dbReference>
<feature type="repeat" description="RCC1" evidence="2">
    <location>
        <begin position="64"/>
        <end position="116"/>
    </location>
</feature>
<dbReference type="PROSITE" id="PS50012">
    <property type="entry name" value="RCC1_3"/>
    <property type="match status" value="7"/>
</dbReference>
<dbReference type="Proteomes" id="UP001515480">
    <property type="component" value="Unassembled WGS sequence"/>
</dbReference>
<dbReference type="AlphaFoldDB" id="A0AB34JK14"/>
<feature type="repeat" description="RCC1" evidence="2">
    <location>
        <begin position="335"/>
        <end position="389"/>
    </location>
</feature>
<keyword evidence="1" id="KW-0677">Repeat</keyword>
<proteinExistence type="predicted"/>
<reference evidence="4 5" key="1">
    <citation type="journal article" date="2024" name="Science">
        <title>Giant polyketide synthase enzymes in the biosynthesis of giant marine polyether toxins.</title>
        <authorList>
            <person name="Fallon T.R."/>
            <person name="Shende V.V."/>
            <person name="Wierzbicki I.H."/>
            <person name="Pendleton A.L."/>
            <person name="Watervoot N.F."/>
            <person name="Auber R.P."/>
            <person name="Gonzalez D.J."/>
            <person name="Wisecaver J.H."/>
            <person name="Moore B.S."/>
        </authorList>
    </citation>
    <scope>NUCLEOTIDE SEQUENCE [LARGE SCALE GENOMIC DNA]</scope>
    <source>
        <strain evidence="4 5">12B1</strain>
    </source>
</reference>
<feature type="domain" description="RCC1-like" evidence="3">
    <location>
        <begin position="10"/>
        <end position="385"/>
    </location>
</feature>
<accession>A0AB34JK14</accession>
<keyword evidence="5" id="KW-1185">Reference proteome</keyword>
<gene>
    <name evidence="4" type="ORF">AB1Y20_021221</name>
</gene>
<sequence>MAAAPPASGKVYSAGSTRYGATGTGCPSAHARARAPSLVLPLLELPVLHVACGWRHTMFATLDGAVWACGEGVNGKLGLDGPAEVERAPRRVDGLHGVRVVQLSCGQHHTGFVSADGALFTCGMGLYGQCGHGDLHDELVPRKLKSFSRVAAVSCGSLHTLALRHDGKVFGFGFAANGRLGIAMEPGNERAVVESPTRIDLGGVSGGTAKGVCVVALSAGGGHSGMISDDGNAWTCGTGELGQLGHGSTVDEAHPKCIQGMGEQMMLQISCGAAHTIFLTRAGTVFTCGCGGMGRTGLDTRQKATVPQMVASLSAQKVVQVSAGYRHSMFITQSGEVFVCGDNSSGQLGASTSSRSILLPTSISKFSKGKGMLLGASCGGEHSIFLVDQVVNTDDIRAEQLDAAATVVQQWVRGSLERRRRR</sequence>
<protein>
    <recommendedName>
        <fullName evidence="3">RCC1-like domain-containing protein</fullName>
    </recommendedName>
</protein>
<dbReference type="Gene3D" id="2.130.10.30">
    <property type="entry name" value="Regulator of chromosome condensation 1/beta-lactamase-inhibitor protein II"/>
    <property type="match status" value="2"/>
</dbReference>
<dbReference type="InterPro" id="IPR051625">
    <property type="entry name" value="Signaling_Regulatory_Domain"/>
</dbReference>
<dbReference type="PANTHER" id="PTHR22872">
    <property type="entry name" value="BTK-BINDING PROTEIN-RELATED"/>
    <property type="match status" value="1"/>
</dbReference>
<organism evidence="4 5">
    <name type="scientific">Prymnesium parvum</name>
    <name type="common">Toxic golden alga</name>
    <dbReference type="NCBI Taxonomy" id="97485"/>
    <lineage>
        <taxon>Eukaryota</taxon>
        <taxon>Haptista</taxon>
        <taxon>Haptophyta</taxon>
        <taxon>Prymnesiophyceae</taxon>
        <taxon>Prymnesiales</taxon>
        <taxon>Prymnesiaceae</taxon>
        <taxon>Prymnesium</taxon>
    </lineage>
</organism>
<dbReference type="Pfam" id="PF25390">
    <property type="entry name" value="WD40_RLD"/>
    <property type="match status" value="1"/>
</dbReference>
<evidence type="ECO:0000256" key="1">
    <source>
        <dbReference type="ARBA" id="ARBA00022737"/>
    </source>
</evidence>
<dbReference type="PRINTS" id="PR00633">
    <property type="entry name" value="RCCNDNSATION"/>
</dbReference>
<evidence type="ECO:0000313" key="4">
    <source>
        <dbReference type="EMBL" id="KAL1521562.1"/>
    </source>
</evidence>
<comment type="caution">
    <text evidence="4">The sequence shown here is derived from an EMBL/GenBank/DDBJ whole genome shotgun (WGS) entry which is preliminary data.</text>
</comment>
<evidence type="ECO:0000313" key="5">
    <source>
        <dbReference type="Proteomes" id="UP001515480"/>
    </source>
</evidence>
<dbReference type="PROSITE" id="PS00626">
    <property type="entry name" value="RCC1_2"/>
    <property type="match status" value="2"/>
</dbReference>
<evidence type="ECO:0000259" key="3">
    <source>
        <dbReference type="Pfam" id="PF25390"/>
    </source>
</evidence>
<feature type="repeat" description="RCC1" evidence="2">
    <location>
        <begin position="9"/>
        <end position="63"/>
    </location>
</feature>
<dbReference type="EMBL" id="JBGBPQ010000007">
    <property type="protein sequence ID" value="KAL1521562.1"/>
    <property type="molecule type" value="Genomic_DNA"/>
</dbReference>
<name>A0AB34JK14_PRYPA</name>
<dbReference type="SUPFAM" id="SSF50985">
    <property type="entry name" value="RCC1/BLIP-II"/>
    <property type="match status" value="1"/>
</dbReference>
<dbReference type="InterPro" id="IPR058923">
    <property type="entry name" value="RCC1-like_dom"/>
</dbReference>
<dbReference type="InterPro" id="IPR000408">
    <property type="entry name" value="Reg_chr_condens"/>
</dbReference>
<feature type="repeat" description="RCC1" evidence="2">
    <location>
        <begin position="231"/>
        <end position="282"/>
    </location>
</feature>
<feature type="repeat" description="RCC1" evidence="2">
    <location>
        <begin position="283"/>
        <end position="334"/>
    </location>
</feature>
<feature type="repeat" description="RCC1" evidence="2">
    <location>
        <begin position="117"/>
        <end position="166"/>
    </location>
</feature>
<dbReference type="PROSITE" id="PS50096">
    <property type="entry name" value="IQ"/>
    <property type="match status" value="1"/>
</dbReference>